<dbReference type="PROSITE" id="PS51330">
    <property type="entry name" value="DHFR_2"/>
    <property type="match status" value="1"/>
</dbReference>
<dbReference type="InterPro" id="IPR001796">
    <property type="entry name" value="DHFR_dom"/>
</dbReference>
<evidence type="ECO:0000256" key="6">
    <source>
        <dbReference type="ARBA" id="ARBA00023002"/>
    </source>
</evidence>
<keyword evidence="6" id="KW-0560">Oxidoreductase</keyword>
<dbReference type="CDD" id="cd00209">
    <property type="entry name" value="DHFR"/>
    <property type="match status" value="1"/>
</dbReference>
<dbReference type="Proteomes" id="UP000000445">
    <property type="component" value="Chromosome"/>
</dbReference>
<dbReference type="KEGG" id="tna:CTN_0817"/>
<evidence type="ECO:0000313" key="9">
    <source>
        <dbReference type="Proteomes" id="UP000000445"/>
    </source>
</evidence>
<keyword evidence="5" id="KW-0521">NADP</keyword>
<dbReference type="eggNOG" id="COG0262">
    <property type="taxonomic scope" value="Bacteria"/>
</dbReference>
<evidence type="ECO:0000256" key="4">
    <source>
        <dbReference type="ARBA" id="ARBA00022563"/>
    </source>
</evidence>
<organism evidence="8 9">
    <name type="scientific">Thermotoga neapolitana (strain ATCC 49049 / DSM 4359 / NBRC 107923 / NS-E)</name>
    <dbReference type="NCBI Taxonomy" id="309803"/>
    <lineage>
        <taxon>Bacteria</taxon>
        <taxon>Thermotogati</taxon>
        <taxon>Thermotogota</taxon>
        <taxon>Thermotogae</taxon>
        <taxon>Thermotogales</taxon>
        <taxon>Thermotogaceae</taxon>
        <taxon>Thermotoga</taxon>
    </lineage>
</organism>
<evidence type="ECO:0000313" key="8">
    <source>
        <dbReference type="EMBL" id="ACM22993.1"/>
    </source>
</evidence>
<gene>
    <name evidence="8" type="ordered locus">CTN_0817</name>
</gene>
<dbReference type="Pfam" id="PF00186">
    <property type="entry name" value="DHFR_1"/>
    <property type="match status" value="1"/>
</dbReference>
<evidence type="ECO:0000256" key="5">
    <source>
        <dbReference type="ARBA" id="ARBA00022857"/>
    </source>
</evidence>
<evidence type="ECO:0000256" key="1">
    <source>
        <dbReference type="ARBA" id="ARBA00004903"/>
    </source>
</evidence>
<dbReference type="PANTHER" id="PTHR48069">
    <property type="entry name" value="DIHYDROFOLATE REDUCTASE"/>
    <property type="match status" value="1"/>
</dbReference>
<dbReference type="GO" id="GO:0046655">
    <property type="term" value="P:folic acid metabolic process"/>
    <property type="evidence" value="ECO:0007669"/>
    <property type="project" value="TreeGrafter"/>
</dbReference>
<evidence type="ECO:0000256" key="2">
    <source>
        <dbReference type="ARBA" id="ARBA00009539"/>
    </source>
</evidence>
<dbReference type="SUPFAM" id="SSF53597">
    <property type="entry name" value="Dihydrofolate reductase-like"/>
    <property type="match status" value="1"/>
</dbReference>
<dbReference type="AlphaFoldDB" id="B9K7R0"/>
<dbReference type="HOGENOM" id="CLU_043966_4_4_0"/>
<dbReference type="PANTHER" id="PTHR48069:SF3">
    <property type="entry name" value="DIHYDROFOLATE REDUCTASE"/>
    <property type="match status" value="1"/>
</dbReference>
<dbReference type="GO" id="GO:0006730">
    <property type="term" value="P:one-carbon metabolic process"/>
    <property type="evidence" value="ECO:0007669"/>
    <property type="project" value="UniProtKB-KW"/>
</dbReference>
<comment type="similarity">
    <text evidence="2">Belongs to the dihydrofolate reductase family.</text>
</comment>
<dbReference type="STRING" id="309803.CTN_0817"/>
<dbReference type="InterPro" id="IPR024072">
    <property type="entry name" value="DHFR-like_dom_sf"/>
</dbReference>
<dbReference type="EMBL" id="CP000916">
    <property type="protein sequence ID" value="ACM22993.1"/>
    <property type="molecule type" value="Genomic_DNA"/>
</dbReference>
<protein>
    <recommendedName>
        <fullName evidence="3">dihydrofolate reductase</fullName>
        <ecNumber evidence="3">1.5.1.3</ecNumber>
    </recommendedName>
</protein>
<dbReference type="Gene3D" id="3.40.430.10">
    <property type="entry name" value="Dihydrofolate Reductase, subunit A"/>
    <property type="match status" value="1"/>
</dbReference>
<evidence type="ECO:0000256" key="3">
    <source>
        <dbReference type="ARBA" id="ARBA00012856"/>
    </source>
</evidence>
<reference evidence="8 9" key="1">
    <citation type="journal article" date="2009" name="Biosci. Biotechnol. Biochem.">
        <title>WeGAS: a web-based microbial genome annotation system.</title>
        <authorList>
            <person name="Lee D."/>
            <person name="Seo H."/>
            <person name="Park C."/>
            <person name="Park K."/>
        </authorList>
    </citation>
    <scope>NUCLEOTIDE SEQUENCE [LARGE SCALE GENOMIC DNA]</scope>
    <source>
        <strain evidence="9">ATCC 49049 / DSM 4359 / NBRC 107923 / NS-E</strain>
    </source>
</reference>
<dbReference type="RefSeq" id="WP_015919310.1">
    <property type="nucleotide sequence ID" value="NC_011978.1"/>
</dbReference>
<evidence type="ECO:0000259" key="7">
    <source>
        <dbReference type="PROSITE" id="PS51330"/>
    </source>
</evidence>
<dbReference type="GO" id="GO:0046654">
    <property type="term" value="P:tetrahydrofolate biosynthetic process"/>
    <property type="evidence" value="ECO:0007669"/>
    <property type="project" value="InterPro"/>
</dbReference>
<comment type="pathway">
    <text evidence="1">Cofactor biosynthesis; tetrahydrofolate biosynthesis; 5,6,7,8-tetrahydrofolate from 7,8-dihydrofolate: step 1/1.</text>
</comment>
<dbReference type="GO" id="GO:0004146">
    <property type="term" value="F:dihydrofolate reductase activity"/>
    <property type="evidence" value="ECO:0007669"/>
    <property type="project" value="UniProtKB-EC"/>
</dbReference>
<proteinExistence type="inferred from homology"/>
<dbReference type="GO" id="GO:0005829">
    <property type="term" value="C:cytosol"/>
    <property type="evidence" value="ECO:0007669"/>
    <property type="project" value="TreeGrafter"/>
</dbReference>
<keyword evidence="9" id="KW-1185">Reference proteome</keyword>
<sequence length="172" mass="19469">MGSVAKVIFIFAMDLSGKIASSFSGWNSPEDRKHFREVTTEIGNVVMGRITFEEIGKPLPGRLNVVLTKNRKTSSDPSLVFFNGSPKDVVEFLEGKGYREVAVIGGRTVFTQFLREKLVDEMFITIEPYLFGRGVPFFSEFDGFFTLKLLEISKLNEKGTLFLKYSVEHSHR</sequence>
<accession>B9K7R0</accession>
<dbReference type="PRINTS" id="PR00070">
    <property type="entry name" value="DHFR"/>
</dbReference>
<keyword evidence="4" id="KW-0554">One-carbon metabolism</keyword>
<feature type="domain" description="DHFR" evidence="7">
    <location>
        <begin position="6"/>
        <end position="172"/>
    </location>
</feature>
<dbReference type="GO" id="GO:0050661">
    <property type="term" value="F:NADP binding"/>
    <property type="evidence" value="ECO:0007669"/>
    <property type="project" value="InterPro"/>
</dbReference>
<dbReference type="InterPro" id="IPR012259">
    <property type="entry name" value="DHFR"/>
</dbReference>
<dbReference type="GO" id="GO:0046452">
    <property type="term" value="P:dihydrofolate metabolic process"/>
    <property type="evidence" value="ECO:0007669"/>
    <property type="project" value="TreeGrafter"/>
</dbReference>
<name>B9K7R0_THENN</name>
<dbReference type="EC" id="1.5.1.3" evidence="3"/>